<gene>
    <name evidence="2" type="ORF">HNR30_005198</name>
</gene>
<proteinExistence type="predicted"/>
<reference evidence="2 3" key="1">
    <citation type="submission" date="2020-07" db="EMBL/GenBank/DDBJ databases">
        <title>Genomic Encyclopedia of Type Strains, Phase IV (KMG-IV): sequencing the most valuable type-strain genomes for metagenomic binning, comparative biology and taxonomic classification.</title>
        <authorList>
            <person name="Goeker M."/>
        </authorList>
    </citation>
    <scope>NUCLEOTIDE SEQUENCE [LARGE SCALE GENOMIC DNA]</scope>
    <source>
        <strain evidence="2 3">DSM 45533</strain>
    </source>
</reference>
<evidence type="ECO:0000313" key="2">
    <source>
        <dbReference type="EMBL" id="MBA2893837.1"/>
    </source>
</evidence>
<dbReference type="AlphaFoldDB" id="A0A7W0CMP7"/>
<keyword evidence="1" id="KW-0812">Transmembrane</keyword>
<keyword evidence="3" id="KW-1185">Reference proteome</keyword>
<sequence length="195" mass="21553">MLKLYRAFDEVFWTARLNLLWLVFTLMGGIVLGIGPATVAAYGLARRHIQGKSTTVGDFAALFRKEFRPGSVLVLPIVVVVTLLIGYYEYFTGPMRTLTGIGLLLVAATASYLLPMYVHYDLRPRAYVPTASLFALTRPAATILLLFILTAVVFATASLPLLAPLFTVGAWIHLNTWLCLRFFAENEARLLAKGI</sequence>
<name>A0A7W0CMP7_9ACTN</name>
<keyword evidence="1" id="KW-0472">Membrane</keyword>
<dbReference type="EMBL" id="JACDUR010000005">
    <property type="protein sequence ID" value="MBA2893837.1"/>
    <property type="molecule type" value="Genomic_DNA"/>
</dbReference>
<dbReference type="Proteomes" id="UP000530928">
    <property type="component" value="Unassembled WGS sequence"/>
</dbReference>
<feature type="transmembrane region" description="Helical" evidence="1">
    <location>
        <begin position="20"/>
        <end position="45"/>
    </location>
</feature>
<feature type="transmembrane region" description="Helical" evidence="1">
    <location>
        <begin position="97"/>
        <end position="118"/>
    </location>
</feature>
<accession>A0A7W0CMP7</accession>
<dbReference type="Pfam" id="PF04854">
    <property type="entry name" value="DUF624"/>
    <property type="match status" value="1"/>
</dbReference>
<protein>
    <submittedName>
        <fullName evidence="2">Putative membrane protein YesL</fullName>
    </submittedName>
</protein>
<comment type="caution">
    <text evidence="2">The sequence shown here is derived from an EMBL/GenBank/DDBJ whole genome shotgun (WGS) entry which is preliminary data.</text>
</comment>
<keyword evidence="1" id="KW-1133">Transmembrane helix</keyword>
<evidence type="ECO:0000256" key="1">
    <source>
        <dbReference type="SAM" id="Phobius"/>
    </source>
</evidence>
<organism evidence="2 3">
    <name type="scientific">Nonomuraea soli</name>
    <dbReference type="NCBI Taxonomy" id="1032476"/>
    <lineage>
        <taxon>Bacteria</taxon>
        <taxon>Bacillati</taxon>
        <taxon>Actinomycetota</taxon>
        <taxon>Actinomycetes</taxon>
        <taxon>Streptosporangiales</taxon>
        <taxon>Streptosporangiaceae</taxon>
        <taxon>Nonomuraea</taxon>
    </lineage>
</organism>
<dbReference type="InterPro" id="IPR006938">
    <property type="entry name" value="DUF624"/>
</dbReference>
<evidence type="ECO:0000313" key="3">
    <source>
        <dbReference type="Proteomes" id="UP000530928"/>
    </source>
</evidence>
<feature type="transmembrane region" description="Helical" evidence="1">
    <location>
        <begin position="72"/>
        <end position="91"/>
    </location>
</feature>
<dbReference type="RefSeq" id="WP_312894642.1">
    <property type="nucleotide sequence ID" value="NZ_BAABAM010000005.1"/>
</dbReference>
<feature type="transmembrane region" description="Helical" evidence="1">
    <location>
        <begin position="130"/>
        <end position="155"/>
    </location>
</feature>